<organism evidence="2 3">
    <name type="scientific">Nonomuraea antimicrobica</name>
    <dbReference type="NCBI Taxonomy" id="561173"/>
    <lineage>
        <taxon>Bacteria</taxon>
        <taxon>Bacillati</taxon>
        <taxon>Actinomycetota</taxon>
        <taxon>Actinomycetes</taxon>
        <taxon>Streptosporangiales</taxon>
        <taxon>Streptosporangiaceae</taxon>
        <taxon>Nonomuraea</taxon>
    </lineage>
</organism>
<evidence type="ECO:0000313" key="3">
    <source>
        <dbReference type="Proteomes" id="UP001500902"/>
    </source>
</evidence>
<evidence type="ECO:0000256" key="1">
    <source>
        <dbReference type="SAM" id="MobiDB-lite"/>
    </source>
</evidence>
<feature type="region of interest" description="Disordered" evidence="1">
    <location>
        <begin position="1"/>
        <end position="21"/>
    </location>
</feature>
<protein>
    <recommendedName>
        <fullName evidence="4">Spore-associated protein A</fullName>
    </recommendedName>
</protein>
<accession>A0ABP7C5Q1</accession>
<evidence type="ECO:0000313" key="2">
    <source>
        <dbReference type="EMBL" id="GAA3680805.1"/>
    </source>
</evidence>
<gene>
    <name evidence="2" type="ORF">GCM10022224_051250</name>
</gene>
<name>A0ABP7C5Q1_9ACTN</name>
<comment type="caution">
    <text evidence="2">The sequence shown here is derived from an EMBL/GenBank/DDBJ whole genome shotgun (WGS) entry which is preliminary data.</text>
</comment>
<keyword evidence="3" id="KW-1185">Reference proteome</keyword>
<dbReference type="Proteomes" id="UP001500902">
    <property type="component" value="Unassembled WGS sequence"/>
</dbReference>
<proteinExistence type="predicted"/>
<dbReference type="EMBL" id="BAAAZP010000093">
    <property type="protein sequence ID" value="GAA3680805.1"/>
    <property type="molecule type" value="Genomic_DNA"/>
</dbReference>
<evidence type="ECO:0008006" key="4">
    <source>
        <dbReference type="Google" id="ProtNLM"/>
    </source>
</evidence>
<sequence>MARTGRRGTGGALALRSTQDHRKNMNLRHKSAAAVGVAMLATLFVSAAATPASAAGPCGSGYNLVGTYSISLHGMKYGTLEVRWNGSTGKNCALAYGTGSNYGRSALKSARIKVAGADNWADSEVGTYKYYAGPVYVAARGECITVFGSIKGDSKLATTRKENVHCD</sequence>
<reference evidence="3" key="1">
    <citation type="journal article" date="2019" name="Int. J. Syst. Evol. Microbiol.">
        <title>The Global Catalogue of Microorganisms (GCM) 10K type strain sequencing project: providing services to taxonomists for standard genome sequencing and annotation.</title>
        <authorList>
            <consortium name="The Broad Institute Genomics Platform"/>
            <consortium name="The Broad Institute Genome Sequencing Center for Infectious Disease"/>
            <person name="Wu L."/>
            <person name="Ma J."/>
        </authorList>
    </citation>
    <scope>NUCLEOTIDE SEQUENCE [LARGE SCALE GENOMIC DNA]</scope>
    <source>
        <strain evidence="3">JCM 16904</strain>
    </source>
</reference>